<reference evidence="4" key="1">
    <citation type="submission" date="2021-01" db="EMBL/GenBank/DDBJ databases">
        <authorList>
            <consortium name="Genoscope - CEA"/>
            <person name="William W."/>
        </authorList>
    </citation>
    <scope>NUCLEOTIDE SEQUENCE</scope>
</reference>
<dbReference type="PROSITE" id="PS50012">
    <property type="entry name" value="RCC1_3"/>
    <property type="match status" value="1"/>
</dbReference>
<accession>A0A8S1MAN1</accession>
<feature type="compositionally biased region" description="Basic residues" evidence="2">
    <location>
        <begin position="934"/>
        <end position="948"/>
    </location>
</feature>
<feature type="transmembrane region" description="Helical" evidence="3">
    <location>
        <begin position="31"/>
        <end position="48"/>
    </location>
</feature>
<feature type="repeat" description="RCC1" evidence="1">
    <location>
        <begin position="774"/>
        <end position="821"/>
    </location>
</feature>
<evidence type="ECO:0000256" key="3">
    <source>
        <dbReference type="SAM" id="Phobius"/>
    </source>
</evidence>
<feature type="transmembrane region" description="Helical" evidence="3">
    <location>
        <begin position="54"/>
        <end position="71"/>
    </location>
</feature>
<dbReference type="PANTHER" id="PTHR46849">
    <property type="entry name" value="RCC1 DOMAIN-CONTAINING PROTEIN 1"/>
    <property type="match status" value="1"/>
</dbReference>
<dbReference type="InterPro" id="IPR000408">
    <property type="entry name" value="Reg_chr_condens"/>
</dbReference>
<evidence type="ECO:0000256" key="1">
    <source>
        <dbReference type="PROSITE-ProRule" id="PRU00235"/>
    </source>
</evidence>
<protein>
    <recommendedName>
        <fullName evidence="6">Transmembrane protein</fullName>
    </recommendedName>
</protein>
<feature type="transmembrane region" description="Helical" evidence="3">
    <location>
        <begin position="107"/>
        <end position="127"/>
    </location>
</feature>
<dbReference type="InterPro" id="IPR052830">
    <property type="entry name" value="RCC1_domain-containing"/>
</dbReference>
<sequence>MDITLTFKDPQEEINYGIYSHKIDFNLFRRLLYSMLLGSFSGSIYFLIIGNYLYITLGSYMFIQTIIAILLSKKSIQYLNIVALVYQIEIQTLLATLITLLDSSLHRGTIMMITTAAFQMSVCLSIGTKCTLKLLVSLYSTIIQLVLSLLIETVSLVWIGFAFFSLLFAFQVTYYQEFEKRQKYTLHQNAQKIKENLLNQIEIPILKCISNEKDIKLIYSESNKCAQTTLRIADQNSFIKFTRDVIILEGKTTSILTKQSSTLQFSGKQNLEQLIHRFFKKQVGEDSILHKTFQAYRCRVKHLSQEYLCQLILLHEDQPLCVIYLQKTYDDFIVKTNEKMIVLNQLLKRCVKENFEKISTQQECISLLYKNLKQNNLIEIINKLAQELFSLNIYFANCKILFNSQYLHFSTKKQHNLTGLIQSIVFHFKHSLQFKSISVSLKAKSDIIVEENEILIRQLLYNIIENAIHFAKDKIKIEINQFFDSNIKHQIVEIKVIQKIIMIINNQEWDIWLQIRFQNQQAHTLNYKSNKMKVIIVQSFICFNNFDFCQIQTLYKNNLTYILIQIITDSIMIKRNSTSRVPKIEIQTELLSIKLIQHNPNINFDKYDWCQKFSEIIHADKLKSQIAVSNDKVSILKGKNIYSWGVIDKSFTFKQEKSDILDTITIDSRCFILDKDKKVYKSNDKQILFTNVKAIRNFQNALILLTSDNQLLDEKQNKLKQNIEDVQSSNEFLVIQTKNNITIAGKFPFQQIFDVKAMKISCGLQHVMCLSQEGQLYIWGEGKSGQIGNGSLKQQQWPQLVMTNVQDIAAGTESSTLLKANRIYYCGTNELINKQHTFIPYQSDYIFIRIYSCWSQIMDVQYAHYVDFDQELYEELNKIVKQIEDDDLLLPDENLTRQTKAMSTHESQMIKKPLPPQIFGQQTKTSTNSSIIKSKSKTPQKKLKFQLD</sequence>
<dbReference type="EMBL" id="CAJJDM010000051">
    <property type="protein sequence ID" value="CAD8073616.1"/>
    <property type="molecule type" value="Genomic_DNA"/>
</dbReference>
<evidence type="ECO:0000313" key="5">
    <source>
        <dbReference type="Proteomes" id="UP000688137"/>
    </source>
</evidence>
<proteinExistence type="predicted"/>
<keyword evidence="3" id="KW-1133">Transmembrane helix</keyword>
<feature type="region of interest" description="Disordered" evidence="2">
    <location>
        <begin position="913"/>
        <end position="948"/>
    </location>
</feature>
<name>A0A8S1MAN1_PARPR</name>
<dbReference type="Proteomes" id="UP000688137">
    <property type="component" value="Unassembled WGS sequence"/>
</dbReference>
<feature type="transmembrane region" description="Helical" evidence="3">
    <location>
        <begin position="78"/>
        <end position="101"/>
    </location>
</feature>
<dbReference type="AlphaFoldDB" id="A0A8S1MAN1"/>
<feature type="compositionally biased region" description="Low complexity" evidence="2">
    <location>
        <begin position="921"/>
        <end position="933"/>
    </location>
</feature>
<dbReference type="PANTHER" id="PTHR46849:SF1">
    <property type="entry name" value="RCC1 DOMAIN-CONTAINING PROTEIN 1"/>
    <property type="match status" value="1"/>
</dbReference>
<evidence type="ECO:0008006" key="6">
    <source>
        <dbReference type="Google" id="ProtNLM"/>
    </source>
</evidence>
<organism evidence="4 5">
    <name type="scientific">Paramecium primaurelia</name>
    <dbReference type="NCBI Taxonomy" id="5886"/>
    <lineage>
        <taxon>Eukaryota</taxon>
        <taxon>Sar</taxon>
        <taxon>Alveolata</taxon>
        <taxon>Ciliophora</taxon>
        <taxon>Intramacronucleata</taxon>
        <taxon>Oligohymenophorea</taxon>
        <taxon>Peniculida</taxon>
        <taxon>Parameciidae</taxon>
        <taxon>Paramecium</taxon>
    </lineage>
</organism>
<keyword evidence="5" id="KW-1185">Reference proteome</keyword>
<dbReference type="Pfam" id="PF00415">
    <property type="entry name" value="RCC1"/>
    <property type="match status" value="1"/>
</dbReference>
<comment type="caution">
    <text evidence="4">The sequence shown here is derived from an EMBL/GenBank/DDBJ whole genome shotgun (WGS) entry which is preliminary data.</text>
</comment>
<keyword evidence="3" id="KW-0812">Transmembrane</keyword>
<evidence type="ECO:0000256" key="2">
    <source>
        <dbReference type="SAM" id="MobiDB-lite"/>
    </source>
</evidence>
<gene>
    <name evidence="4" type="ORF">PPRIM_AZ9-3.1.T0510154</name>
</gene>
<keyword evidence="3" id="KW-0472">Membrane</keyword>
<evidence type="ECO:0000313" key="4">
    <source>
        <dbReference type="EMBL" id="CAD8073616.1"/>
    </source>
</evidence>